<evidence type="ECO:0000256" key="3">
    <source>
        <dbReference type="ARBA" id="ARBA00060902"/>
    </source>
</evidence>
<dbReference type="FunFam" id="3.15.10.30:FF:000001">
    <property type="entry name" value="Takeout-like protein 1"/>
    <property type="match status" value="1"/>
</dbReference>
<dbReference type="AlphaFoldDB" id="A0A182PKI0"/>
<dbReference type="STRING" id="199890.A0A182PKI0"/>
<dbReference type="InterPro" id="IPR010562">
    <property type="entry name" value="Haemolymph_juvenile_hormone-bd"/>
</dbReference>
<accession>A0A182PKI0</accession>
<feature type="signal peptide" evidence="5">
    <location>
        <begin position="1"/>
        <end position="22"/>
    </location>
</feature>
<keyword evidence="4" id="KW-0472">Membrane</keyword>
<dbReference type="GO" id="GO:0005615">
    <property type="term" value="C:extracellular space"/>
    <property type="evidence" value="ECO:0007669"/>
    <property type="project" value="TreeGrafter"/>
</dbReference>
<dbReference type="Gene3D" id="3.15.10.30">
    <property type="entry name" value="Haemolymph juvenile hormone binding protein"/>
    <property type="match status" value="2"/>
</dbReference>
<protein>
    <submittedName>
        <fullName evidence="6">Uncharacterized protein</fullName>
    </submittedName>
</protein>
<keyword evidence="1 5" id="KW-0732">Signal</keyword>
<keyword evidence="7" id="KW-1185">Reference proteome</keyword>
<dbReference type="Pfam" id="PF06585">
    <property type="entry name" value="JHBP"/>
    <property type="match status" value="2"/>
</dbReference>
<dbReference type="FunFam" id="3.15.10.30:FF:000004">
    <property type="entry name" value="AGAP013061-PA-like protein"/>
    <property type="match status" value="1"/>
</dbReference>
<dbReference type="PANTHER" id="PTHR11008">
    <property type="entry name" value="PROTEIN TAKEOUT-LIKE PROTEIN"/>
    <property type="match status" value="1"/>
</dbReference>
<feature type="transmembrane region" description="Helical" evidence="4">
    <location>
        <begin position="282"/>
        <end position="304"/>
    </location>
</feature>
<evidence type="ECO:0000313" key="7">
    <source>
        <dbReference type="Proteomes" id="UP000075885"/>
    </source>
</evidence>
<feature type="chain" id="PRO_5008131389" evidence="5">
    <location>
        <begin position="23"/>
        <end position="545"/>
    </location>
</feature>
<keyword evidence="2" id="KW-0090">Biological rhythms</keyword>
<proteinExistence type="inferred from homology"/>
<dbReference type="EnsemblMetazoa" id="AEPI007447-RA">
    <property type="protein sequence ID" value="AEPI007447-PA"/>
    <property type="gene ID" value="AEPI007447"/>
</dbReference>
<evidence type="ECO:0000256" key="5">
    <source>
        <dbReference type="SAM" id="SignalP"/>
    </source>
</evidence>
<sequence length="545" mass="60436">MSKLNASWLLVALVVLGTTADAVDLPEYLHVCHREDPKLTECMKESIETLRPYLARGIPELDIPSIDPILLGDLIVAESVPGQGVSISAKDIKAYGPSNFKLKKLNVIEYGKIYSFELELPHLYVEGRYVVDGRILLLPVKGSGKFTGNFTQGIGSVRIKGDRKRINGKDHLSLAKLDIKIRVSDGRVKLENLFGGDRVLGEIINETINQNFNLLSTELIPLIEKALQRIFKRTGNKILERFPEEYYGVHCKLPVMDRSGSAAGCSERGQAGARVTRFRPNMVSGLVTFATVLGVLSALILHVAEAKEIAIRNKDVPQYQEKPEWLRVCKRANPNEDDCFKKMFEGTFPYIAKGIPEIGVQPFDPLRIESIQVSRGSGGLTLSGGFKKLSIKGPSNTTVRRASLDFEKHALSFDLEIPKLRIDASYNLKGNVLLLPLVGDGDVTMSLKNVKTTVVTKFSVRPLPEDAIFIEEMKVTFLVGGMRIHLDNLFQGNQVLGASLNLFLNQNANEVIAELRSDLESGLADIFTGLWNELFNKLPLKLWIA</sequence>
<dbReference type="SMART" id="SM00700">
    <property type="entry name" value="JHBP"/>
    <property type="match status" value="2"/>
</dbReference>
<dbReference type="PANTHER" id="PTHR11008:SF33">
    <property type="entry name" value="PROTEIN TAKEOUT"/>
    <property type="match status" value="1"/>
</dbReference>
<reference evidence="6" key="2">
    <citation type="submission" date="2020-05" db="UniProtKB">
        <authorList>
            <consortium name="EnsemblMetazoa"/>
        </authorList>
    </citation>
    <scope>IDENTIFICATION</scope>
    <source>
        <strain evidence="6">Epiroticus2</strain>
    </source>
</reference>
<evidence type="ECO:0000313" key="6">
    <source>
        <dbReference type="EnsemblMetazoa" id="AEPI007447-PA"/>
    </source>
</evidence>
<comment type="similarity">
    <text evidence="3">Belongs to the TO family.</text>
</comment>
<dbReference type="InterPro" id="IPR038606">
    <property type="entry name" value="To_sf"/>
</dbReference>
<reference evidence="7" key="1">
    <citation type="submission" date="2013-03" db="EMBL/GenBank/DDBJ databases">
        <title>The Genome Sequence of Anopheles epiroticus epiroticus2.</title>
        <authorList>
            <consortium name="The Broad Institute Genomics Platform"/>
            <person name="Neafsey D.E."/>
            <person name="Howell P."/>
            <person name="Walker B."/>
            <person name="Young S.K."/>
            <person name="Zeng Q."/>
            <person name="Gargeya S."/>
            <person name="Fitzgerald M."/>
            <person name="Haas B."/>
            <person name="Abouelleil A."/>
            <person name="Allen A.W."/>
            <person name="Alvarado L."/>
            <person name="Arachchi H.M."/>
            <person name="Berlin A.M."/>
            <person name="Chapman S.B."/>
            <person name="Gainer-Dewar J."/>
            <person name="Goldberg J."/>
            <person name="Griggs A."/>
            <person name="Gujja S."/>
            <person name="Hansen M."/>
            <person name="Howarth C."/>
            <person name="Imamovic A."/>
            <person name="Ireland A."/>
            <person name="Larimer J."/>
            <person name="McCowan C."/>
            <person name="Murphy C."/>
            <person name="Pearson M."/>
            <person name="Poon T.W."/>
            <person name="Priest M."/>
            <person name="Roberts A."/>
            <person name="Saif S."/>
            <person name="Shea T."/>
            <person name="Sisk P."/>
            <person name="Sykes S."/>
            <person name="Wortman J."/>
            <person name="Nusbaum C."/>
            <person name="Birren B."/>
        </authorList>
    </citation>
    <scope>NUCLEOTIDE SEQUENCE [LARGE SCALE GENOMIC DNA]</scope>
    <source>
        <strain evidence="7">Epiroticus2</strain>
    </source>
</reference>
<organism evidence="6 7">
    <name type="scientific">Anopheles epiroticus</name>
    <dbReference type="NCBI Taxonomy" id="199890"/>
    <lineage>
        <taxon>Eukaryota</taxon>
        <taxon>Metazoa</taxon>
        <taxon>Ecdysozoa</taxon>
        <taxon>Arthropoda</taxon>
        <taxon>Hexapoda</taxon>
        <taxon>Insecta</taxon>
        <taxon>Pterygota</taxon>
        <taxon>Neoptera</taxon>
        <taxon>Endopterygota</taxon>
        <taxon>Diptera</taxon>
        <taxon>Nematocera</taxon>
        <taxon>Culicoidea</taxon>
        <taxon>Culicidae</taxon>
        <taxon>Anophelinae</taxon>
        <taxon>Anopheles</taxon>
    </lineage>
</organism>
<keyword evidence="4" id="KW-0812">Transmembrane</keyword>
<dbReference type="Proteomes" id="UP000075885">
    <property type="component" value="Unassembled WGS sequence"/>
</dbReference>
<evidence type="ECO:0000256" key="4">
    <source>
        <dbReference type="SAM" id="Phobius"/>
    </source>
</evidence>
<dbReference type="VEuPathDB" id="VectorBase:AEPI007447"/>
<keyword evidence="4" id="KW-1133">Transmembrane helix</keyword>
<dbReference type="GO" id="GO:0007623">
    <property type="term" value="P:circadian rhythm"/>
    <property type="evidence" value="ECO:0007669"/>
    <property type="project" value="UniProtKB-ARBA"/>
</dbReference>
<evidence type="ECO:0000256" key="2">
    <source>
        <dbReference type="ARBA" id="ARBA00023108"/>
    </source>
</evidence>
<evidence type="ECO:0000256" key="1">
    <source>
        <dbReference type="ARBA" id="ARBA00022729"/>
    </source>
</evidence>
<name>A0A182PKI0_9DIPT</name>